<dbReference type="Proteomes" id="UP001341840">
    <property type="component" value="Unassembled WGS sequence"/>
</dbReference>
<protein>
    <submittedName>
        <fullName evidence="1">Uncharacterized protein</fullName>
    </submittedName>
</protein>
<comment type="caution">
    <text evidence="1">The sequence shown here is derived from an EMBL/GenBank/DDBJ whole genome shotgun (WGS) entry which is preliminary data.</text>
</comment>
<proteinExistence type="predicted"/>
<gene>
    <name evidence="1" type="ORF">PIB30_099290</name>
</gene>
<reference evidence="1 2" key="1">
    <citation type="journal article" date="2023" name="Plants (Basel)">
        <title>Bridging the Gap: Combining Genomics and Transcriptomics Approaches to Understand Stylosanthes scabra, an Orphan Legume from the Brazilian Caatinga.</title>
        <authorList>
            <person name="Ferreira-Neto J.R.C."/>
            <person name="da Silva M.D."/>
            <person name="Binneck E."/>
            <person name="de Melo N.F."/>
            <person name="da Silva R.H."/>
            <person name="de Melo A.L.T.M."/>
            <person name="Pandolfi V."/>
            <person name="Bustamante F.O."/>
            <person name="Brasileiro-Vidal A.C."/>
            <person name="Benko-Iseppon A.M."/>
        </authorList>
    </citation>
    <scope>NUCLEOTIDE SEQUENCE [LARGE SCALE GENOMIC DNA]</scope>
    <source>
        <tissue evidence="1">Leaves</tissue>
    </source>
</reference>
<evidence type="ECO:0000313" key="1">
    <source>
        <dbReference type="EMBL" id="MED6201855.1"/>
    </source>
</evidence>
<sequence>MNSTSLTRSEDSASEEDLLKLWAMVQEKQIHWPYLMAHRMLRYSQGKSTSFLAHAHLLTKVFEIAPLDLTREDNVEPETSHAITSKNIHQMRRNLVGPANIADDVGIDVGADAQPHVETAMTEGFTRLSGHIDQIDAHLISQDMDIPNLWDEFRNFHGERILEPAKPRPIIQHSKSYYILWTNFTNSPTHTTDNSNSGEAKPNTRRMLRQLSKLEPVPEKSEIYGMRIPNPWILSTDKASKPQ</sequence>
<organism evidence="1 2">
    <name type="scientific">Stylosanthes scabra</name>
    <dbReference type="NCBI Taxonomy" id="79078"/>
    <lineage>
        <taxon>Eukaryota</taxon>
        <taxon>Viridiplantae</taxon>
        <taxon>Streptophyta</taxon>
        <taxon>Embryophyta</taxon>
        <taxon>Tracheophyta</taxon>
        <taxon>Spermatophyta</taxon>
        <taxon>Magnoliopsida</taxon>
        <taxon>eudicotyledons</taxon>
        <taxon>Gunneridae</taxon>
        <taxon>Pentapetalae</taxon>
        <taxon>rosids</taxon>
        <taxon>fabids</taxon>
        <taxon>Fabales</taxon>
        <taxon>Fabaceae</taxon>
        <taxon>Papilionoideae</taxon>
        <taxon>50 kb inversion clade</taxon>
        <taxon>dalbergioids sensu lato</taxon>
        <taxon>Dalbergieae</taxon>
        <taxon>Pterocarpus clade</taxon>
        <taxon>Stylosanthes</taxon>
    </lineage>
</organism>
<evidence type="ECO:0000313" key="2">
    <source>
        <dbReference type="Proteomes" id="UP001341840"/>
    </source>
</evidence>
<dbReference type="EMBL" id="JASCZI010214085">
    <property type="protein sequence ID" value="MED6201855.1"/>
    <property type="molecule type" value="Genomic_DNA"/>
</dbReference>
<name>A0ABU6XWI0_9FABA</name>
<keyword evidence="2" id="KW-1185">Reference proteome</keyword>
<accession>A0ABU6XWI0</accession>